<name>A0A6J6Z6T9_9ZZZZ</name>
<accession>A0A6J6Z6T9</accession>
<proteinExistence type="predicted"/>
<evidence type="ECO:0000313" key="1">
    <source>
        <dbReference type="EMBL" id="CAB4817520.1"/>
    </source>
</evidence>
<reference evidence="1" key="1">
    <citation type="submission" date="2020-05" db="EMBL/GenBank/DDBJ databases">
        <authorList>
            <person name="Chiriac C."/>
            <person name="Salcher M."/>
            <person name="Ghai R."/>
            <person name="Kavagutti S V."/>
        </authorList>
    </citation>
    <scope>NUCLEOTIDE SEQUENCE</scope>
</reference>
<dbReference type="EMBL" id="CAFAAO010000056">
    <property type="protein sequence ID" value="CAB4817520.1"/>
    <property type="molecule type" value="Genomic_DNA"/>
</dbReference>
<protein>
    <submittedName>
        <fullName evidence="1">Unannotated protein</fullName>
    </submittedName>
</protein>
<dbReference type="AlphaFoldDB" id="A0A6J6Z6T9"/>
<organism evidence="1">
    <name type="scientific">freshwater metagenome</name>
    <dbReference type="NCBI Taxonomy" id="449393"/>
    <lineage>
        <taxon>unclassified sequences</taxon>
        <taxon>metagenomes</taxon>
        <taxon>ecological metagenomes</taxon>
    </lineage>
</organism>
<gene>
    <name evidence="1" type="ORF">UFOPK3037_01774</name>
</gene>
<sequence>MLYVGVGCQRPGFGGAGLRHLQEIIALHVVTAVHLAENRRPRRKVRGLDADGATVGQFDGGHGKQVGVVDGRVRENGRDMRTRVHDILLDYF</sequence>